<keyword evidence="1" id="KW-0479">Metal-binding</keyword>
<protein>
    <recommendedName>
        <fullName evidence="6">Zn(2)-C6 fungal-type domain-containing protein</fullName>
    </recommendedName>
</protein>
<gene>
    <name evidence="7" type="ORF">M409DRAFT_67481</name>
</gene>
<evidence type="ECO:0000256" key="4">
    <source>
        <dbReference type="ARBA" id="ARBA00023242"/>
    </source>
</evidence>
<keyword evidence="3" id="KW-0804">Transcription</keyword>
<dbReference type="InterPro" id="IPR036864">
    <property type="entry name" value="Zn2-C6_fun-type_DNA-bd_sf"/>
</dbReference>
<dbReference type="PROSITE" id="PS00463">
    <property type="entry name" value="ZN2_CY6_FUNGAL_1"/>
    <property type="match status" value="1"/>
</dbReference>
<dbReference type="GO" id="GO:0006351">
    <property type="term" value="P:DNA-templated transcription"/>
    <property type="evidence" value="ECO:0007669"/>
    <property type="project" value="InterPro"/>
</dbReference>
<evidence type="ECO:0000313" key="7">
    <source>
        <dbReference type="EMBL" id="KAF2165230.1"/>
    </source>
</evidence>
<accession>A0A6A6CG88</accession>
<dbReference type="GeneID" id="54570694"/>
<proteinExistence type="predicted"/>
<organism evidence="7 8">
    <name type="scientific">Zasmidium cellare ATCC 36951</name>
    <dbReference type="NCBI Taxonomy" id="1080233"/>
    <lineage>
        <taxon>Eukaryota</taxon>
        <taxon>Fungi</taxon>
        <taxon>Dikarya</taxon>
        <taxon>Ascomycota</taxon>
        <taxon>Pezizomycotina</taxon>
        <taxon>Dothideomycetes</taxon>
        <taxon>Dothideomycetidae</taxon>
        <taxon>Mycosphaerellales</taxon>
        <taxon>Mycosphaerellaceae</taxon>
        <taxon>Zasmidium</taxon>
    </lineage>
</organism>
<dbReference type="GO" id="GO:0000981">
    <property type="term" value="F:DNA-binding transcription factor activity, RNA polymerase II-specific"/>
    <property type="evidence" value="ECO:0007669"/>
    <property type="project" value="InterPro"/>
</dbReference>
<evidence type="ECO:0000256" key="1">
    <source>
        <dbReference type="ARBA" id="ARBA00022723"/>
    </source>
</evidence>
<dbReference type="GO" id="GO:0008270">
    <property type="term" value="F:zinc ion binding"/>
    <property type="evidence" value="ECO:0007669"/>
    <property type="project" value="InterPro"/>
</dbReference>
<dbReference type="AlphaFoldDB" id="A0A6A6CG88"/>
<evidence type="ECO:0000256" key="5">
    <source>
        <dbReference type="SAM" id="MobiDB-lite"/>
    </source>
</evidence>
<evidence type="ECO:0000259" key="6">
    <source>
        <dbReference type="PROSITE" id="PS50048"/>
    </source>
</evidence>
<feature type="domain" description="Zn(2)-C6 fungal-type" evidence="6">
    <location>
        <begin position="22"/>
        <end position="56"/>
    </location>
</feature>
<keyword evidence="8" id="KW-1185">Reference proteome</keyword>
<keyword evidence="2" id="KW-0805">Transcription regulation</keyword>
<dbReference type="OrthoDB" id="5392779at2759"/>
<dbReference type="SUPFAM" id="SSF57701">
    <property type="entry name" value="Zn2/Cys6 DNA-binding domain"/>
    <property type="match status" value="1"/>
</dbReference>
<name>A0A6A6CG88_ZASCE</name>
<dbReference type="Proteomes" id="UP000799537">
    <property type="component" value="Unassembled WGS sequence"/>
</dbReference>
<sequence length="678" mass="74763">MSNVAAASPGAKRKRIRKGTTSCWECKRRKVKCEYEEDKDGPPCKPCTQRGLKCVSQELPEPRPYLSYGNGAPATGGSRQINEQTPLDLESATSHHASHVHNALSLKASDGLSRSLLDAMPSRDDLVKILDASNNPSLLAHEINTIPYNSLRQQRATTRDTLLAIPTSDTHPVLIAKHILLVASFIQQLHPNFIISIAGLSVSPLAIMHRLVGVAGSLVTTNDELLGTIESIECLMIEGLFQMNTGNLRRAWITVRRALNIAQLMKLGRRSAQIRHKVLSSQTRYDPQHMWLKIVFLDRYLCLMLGLPQGCTDRSMVSDAILANDTPMGRLERIHCVVASEILERNEIGPGSEDMAITQALDKQLQKAAKDLPSKWWLTPNREATVSDPETSFWNVRQLFAQILHYDLLNQLHLPYMLCSRSSMNSREYSRITCANASREMLARWIALRNSKTVACSCRSVDFVALMAAMTLVLAHLDGRRSETNTLAHQYQSDRAMIEQVQECMEELDRSNSDALSAKSADLLHGLLAIDDEGADGETDDPRVEVEGMNTTSGDYIGASGVNVHIPYFGTIKIARAQYPSATHASEESVSVSSRLDAPNQSQPAMLQTPDSYASQETGAHESHIGLLEPFLGPDVLPSLAAGLDDWTFQGVDQAFFESLMSNGNGHGDTIDWGFPQT</sequence>
<dbReference type="PROSITE" id="PS50048">
    <property type="entry name" value="ZN2_CY6_FUNGAL_2"/>
    <property type="match status" value="1"/>
</dbReference>
<evidence type="ECO:0000256" key="2">
    <source>
        <dbReference type="ARBA" id="ARBA00023015"/>
    </source>
</evidence>
<dbReference type="Pfam" id="PF00172">
    <property type="entry name" value="Zn_clus"/>
    <property type="match status" value="1"/>
</dbReference>
<dbReference type="EMBL" id="ML993601">
    <property type="protein sequence ID" value="KAF2165230.1"/>
    <property type="molecule type" value="Genomic_DNA"/>
</dbReference>
<feature type="region of interest" description="Disordered" evidence="5">
    <location>
        <begin position="1"/>
        <end position="21"/>
    </location>
</feature>
<reference evidence="7" key="1">
    <citation type="journal article" date="2020" name="Stud. Mycol.">
        <title>101 Dothideomycetes genomes: a test case for predicting lifestyles and emergence of pathogens.</title>
        <authorList>
            <person name="Haridas S."/>
            <person name="Albert R."/>
            <person name="Binder M."/>
            <person name="Bloem J."/>
            <person name="Labutti K."/>
            <person name="Salamov A."/>
            <person name="Andreopoulos B."/>
            <person name="Baker S."/>
            <person name="Barry K."/>
            <person name="Bills G."/>
            <person name="Bluhm B."/>
            <person name="Cannon C."/>
            <person name="Castanera R."/>
            <person name="Culley D."/>
            <person name="Daum C."/>
            <person name="Ezra D."/>
            <person name="Gonzalez J."/>
            <person name="Henrissat B."/>
            <person name="Kuo A."/>
            <person name="Liang C."/>
            <person name="Lipzen A."/>
            <person name="Lutzoni F."/>
            <person name="Magnuson J."/>
            <person name="Mondo S."/>
            <person name="Nolan M."/>
            <person name="Ohm R."/>
            <person name="Pangilinan J."/>
            <person name="Park H.-J."/>
            <person name="Ramirez L."/>
            <person name="Alfaro M."/>
            <person name="Sun H."/>
            <person name="Tritt A."/>
            <person name="Yoshinaga Y."/>
            <person name="Zwiers L.-H."/>
            <person name="Turgeon B."/>
            <person name="Goodwin S."/>
            <person name="Spatafora J."/>
            <person name="Crous P."/>
            <person name="Grigoriev I."/>
        </authorList>
    </citation>
    <scope>NUCLEOTIDE SEQUENCE</scope>
    <source>
        <strain evidence="7">ATCC 36951</strain>
    </source>
</reference>
<evidence type="ECO:0000313" key="8">
    <source>
        <dbReference type="Proteomes" id="UP000799537"/>
    </source>
</evidence>
<dbReference type="Pfam" id="PF04082">
    <property type="entry name" value="Fungal_trans"/>
    <property type="match status" value="1"/>
</dbReference>
<dbReference type="GO" id="GO:0003677">
    <property type="term" value="F:DNA binding"/>
    <property type="evidence" value="ECO:0007669"/>
    <property type="project" value="InterPro"/>
</dbReference>
<dbReference type="PANTHER" id="PTHR47840:SF1">
    <property type="entry name" value="ZN(II)2CYS6 TRANSCRIPTION FACTOR (EUROFUNG)"/>
    <property type="match status" value="1"/>
</dbReference>
<dbReference type="InterPro" id="IPR007219">
    <property type="entry name" value="XnlR_reg_dom"/>
</dbReference>
<keyword evidence="4" id="KW-0539">Nucleus</keyword>
<dbReference type="CDD" id="cd12148">
    <property type="entry name" value="fungal_TF_MHR"/>
    <property type="match status" value="1"/>
</dbReference>
<evidence type="ECO:0000256" key="3">
    <source>
        <dbReference type="ARBA" id="ARBA00023163"/>
    </source>
</evidence>
<dbReference type="SMART" id="SM00906">
    <property type="entry name" value="Fungal_trans"/>
    <property type="match status" value="1"/>
</dbReference>
<dbReference type="CDD" id="cd00067">
    <property type="entry name" value="GAL4"/>
    <property type="match status" value="1"/>
</dbReference>
<dbReference type="InterPro" id="IPR001138">
    <property type="entry name" value="Zn2Cys6_DnaBD"/>
</dbReference>
<dbReference type="SMART" id="SM00066">
    <property type="entry name" value="GAL4"/>
    <property type="match status" value="1"/>
</dbReference>
<dbReference type="Gene3D" id="4.10.240.10">
    <property type="entry name" value="Zn(2)-C6 fungal-type DNA-binding domain"/>
    <property type="match status" value="1"/>
</dbReference>
<dbReference type="PANTHER" id="PTHR47840">
    <property type="entry name" value="ZN(II)2CYS6 TRANSCRIPTION FACTOR (EUROFUNG)-RELATED"/>
    <property type="match status" value="1"/>
</dbReference>
<dbReference type="RefSeq" id="XP_033666119.1">
    <property type="nucleotide sequence ID" value="XM_033817422.1"/>
</dbReference>